<keyword evidence="4 7" id="KW-0812">Transmembrane</keyword>
<feature type="transmembrane region" description="Helical" evidence="7">
    <location>
        <begin position="298"/>
        <end position="315"/>
    </location>
</feature>
<keyword evidence="2" id="KW-0813">Transport</keyword>
<dbReference type="CDD" id="cd06173">
    <property type="entry name" value="MFS_MefA_like"/>
    <property type="match status" value="1"/>
</dbReference>
<keyword evidence="6 7" id="KW-0472">Membrane</keyword>
<evidence type="ECO:0000256" key="2">
    <source>
        <dbReference type="ARBA" id="ARBA00022448"/>
    </source>
</evidence>
<keyword evidence="3" id="KW-1003">Cell membrane</keyword>
<evidence type="ECO:0000256" key="5">
    <source>
        <dbReference type="ARBA" id="ARBA00022989"/>
    </source>
</evidence>
<evidence type="ECO:0000313" key="8">
    <source>
        <dbReference type="EMBL" id="BBE20018.1"/>
    </source>
</evidence>
<dbReference type="InterPro" id="IPR036259">
    <property type="entry name" value="MFS_trans_sf"/>
</dbReference>
<dbReference type="EMBL" id="AP018694">
    <property type="protein sequence ID" value="BBE20018.1"/>
    <property type="molecule type" value="Genomic_DNA"/>
</dbReference>
<keyword evidence="5 7" id="KW-1133">Transmembrane helix</keyword>
<name>A0A5K7SEL4_9BACT</name>
<dbReference type="GO" id="GO:0005886">
    <property type="term" value="C:plasma membrane"/>
    <property type="evidence" value="ECO:0007669"/>
    <property type="project" value="UniProtKB-SubCell"/>
</dbReference>
<sequence>MSKFFSKEAFAVMHIRNFRLFLAYRFFMTSATLMQAVIVGWQLYDITKNPLSLGMIGLTEVIPQVSIALFAGHFVDIWDRKMIMSRTSLILLVGSGILLFSSINPDKIYFLSRTAPIFITVFLVGLTRGILMPAHTALMGQLVPRELLTGAATWGSTAWQIAAVTGPALGGLMYGFFGIVPAYILVFSFFLVCVIILVFIKSPGKVIQEEKRDDHIFTSIGEGIRYVFKNQVLLGAFSLDMFAVLFGGAVAMLPVFASDILKVGPEGLGLLRACPAIGAILMSVYLTFYPPVKHSGKLMLYSVAGFGLCMIVFAISKNFYLSAACLFLSGSFDFVSVVVRGSILQLFTSNEMKGRVSSVNSIFVGSSNELGAFESGTAASLIGLVPSVIFGGVMTLIVVSIAAVSSPRLRNLSLREVAENQ</sequence>
<feature type="transmembrane region" description="Helical" evidence="7">
    <location>
        <begin position="381"/>
        <end position="404"/>
    </location>
</feature>
<organism evidence="8 9">
    <name type="scientific">Aquipluma nitroreducens</name>
    <dbReference type="NCBI Taxonomy" id="2010828"/>
    <lineage>
        <taxon>Bacteria</taxon>
        <taxon>Pseudomonadati</taxon>
        <taxon>Bacteroidota</taxon>
        <taxon>Bacteroidia</taxon>
        <taxon>Marinilabiliales</taxon>
        <taxon>Prolixibacteraceae</taxon>
        <taxon>Aquipluma</taxon>
    </lineage>
</organism>
<dbReference type="KEGG" id="anf:AQPE_4209"/>
<feature type="transmembrane region" description="Helical" evidence="7">
    <location>
        <begin position="83"/>
        <end position="102"/>
    </location>
</feature>
<feature type="transmembrane region" description="Helical" evidence="7">
    <location>
        <begin position="232"/>
        <end position="257"/>
    </location>
</feature>
<feature type="transmembrane region" description="Helical" evidence="7">
    <location>
        <begin position="50"/>
        <end position="71"/>
    </location>
</feature>
<feature type="transmembrane region" description="Helical" evidence="7">
    <location>
        <begin position="147"/>
        <end position="169"/>
    </location>
</feature>
<feature type="transmembrane region" description="Helical" evidence="7">
    <location>
        <begin position="175"/>
        <end position="200"/>
    </location>
</feature>
<feature type="transmembrane region" description="Helical" evidence="7">
    <location>
        <begin position="269"/>
        <end position="286"/>
    </location>
</feature>
<dbReference type="SUPFAM" id="SSF103473">
    <property type="entry name" value="MFS general substrate transporter"/>
    <property type="match status" value="1"/>
</dbReference>
<evidence type="ECO:0000256" key="4">
    <source>
        <dbReference type="ARBA" id="ARBA00022692"/>
    </source>
</evidence>
<dbReference type="InterPro" id="IPR010290">
    <property type="entry name" value="TM_effector"/>
</dbReference>
<feature type="transmembrane region" description="Helical" evidence="7">
    <location>
        <begin position="21"/>
        <end position="44"/>
    </location>
</feature>
<dbReference type="Proteomes" id="UP001193389">
    <property type="component" value="Chromosome"/>
</dbReference>
<dbReference type="Pfam" id="PF05977">
    <property type="entry name" value="MFS_3"/>
    <property type="match status" value="1"/>
</dbReference>
<proteinExistence type="predicted"/>
<accession>A0A5K7SEL4</accession>
<evidence type="ECO:0000256" key="7">
    <source>
        <dbReference type="SAM" id="Phobius"/>
    </source>
</evidence>
<dbReference type="PANTHER" id="PTHR23513:SF9">
    <property type="entry name" value="ENTEROBACTIN EXPORTER ENTS"/>
    <property type="match status" value="1"/>
</dbReference>
<evidence type="ECO:0000256" key="3">
    <source>
        <dbReference type="ARBA" id="ARBA00022475"/>
    </source>
</evidence>
<gene>
    <name evidence="8" type="ORF">AQPE_4209</name>
</gene>
<evidence type="ECO:0000313" key="9">
    <source>
        <dbReference type="Proteomes" id="UP001193389"/>
    </source>
</evidence>
<dbReference type="AlphaFoldDB" id="A0A5K7SEL4"/>
<evidence type="ECO:0000256" key="1">
    <source>
        <dbReference type="ARBA" id="ARBA00004651"/>
    </source>
</evidence>
<evidence type="ECO:0000256" key="6">
    <source>
        <dbReference type="ARBA" id="ARBA00023136"/>
    </source>
</evidence>
<reference evidence="8" key="1">
    <citation type="journal article" date="2020" name="Int. J. Syst. Evol. Microbiol.">
        <title>Aquipluma nitroreducens gen. nov. sp. nov., a novel facultatively anaerobic bacterium isolated from a freshwater lake.</title>
        <authorList>
            <person name="Watanabe M."/>
            <person name="Kojima H."/>
            <person name="Fukui M."/>
        </authorList>
    </citation>
    <scope>NUCLEOTIDE SEQUENCE</scope>
    <source>
        <strain evidence="8">MeG22</strain>
    </source>
</reference>
<dbReference type="Gene3D" id="1.20.1250.20">
    <property type="entry name" value="MFS general substrate transporter like domains"/>
    <property type="match status" value="1"/>
</dbReference>
<dbReference type="PANTHER" id="PTHR23513">
    <property type="entry name" value="INTEGRAL MEMBRANE EFFLUX PROTEIN-RELATED"/>
    <property type="match status" value="1"/>
</dbReference>
<protein>
    <submittedName>
        <fullName evidence="8">MFS permease</fullName>
    </submittedName>
</protein>
<keyword evidence="9" id="KW-1185">Reference proteome</keyword>
<comment type="subcellular location">
    <subcellularLocation>
        <location evidence="1">Cell membrane</location>
        <topology evidence="1">Multi-pass membrane protein</topology>
    </subcellularLocation>
</comment>
<dbReference type="RefSeq" id="WP_318348216.1">
    <property type="nucleotide sequence ID" value="NZ_AP018694.1"/>
</dbReference>
<feature type="transmembrane region" description="Helical" evidence="7">
    <location>
        <begin position="108"/>
        <end position="126"/>
    </location>
</feature>